<feature type="disulfide bond" description="Redox-active" evidence="12">
    <location>
        <begin position="56"/>
        <end position="59"/>
    </location>
</feature>
<dbReference type="PANTHER" id="PTHR18929">
    <property type="entry name" value="PROTEIN DISULFIDE ISOMERASE"/>
    <property type="match status" value="1"/>
</dbReference>
<evidence type="ECO:0000256" key="1">
    <source>
        <dbReference type="ARBA" id="ARBA00001182"/>
    </source>
</evidence>
<evidence type="ECO:0000256" key="9">
    <source>
        <dbReference type="ARBA" id="ARBA00023157"/>
    </source>
</evidence>
<comment type="subcellular location">
    <subcellularLocation>
        <location evidence="3">Endoplasmic reticulum lumen</location>
    </subcellularLocation>
</comment>
<feature type="disulfide bond" description="Redox-active" evidence="12">
    <location>
        <begin position="386"/>
        <end position="389"/>
    </location>
</feature>
<dbReference type="CDD" id="cd02981">
    <property type="entry name" value="PDI_b_family"/>
    <property type="match status" value="1"/>
</dbReference>
<feature type="domain" description="Thioredoxin" evidence="14">
    <location>
        <begin position="470"/>
        <end position="597"/>
    </location>
</feature>
<dbReference type="AlphaFoldDB" id="A0A9P5VJX6"/>
<comment type="function">
    <text evidence="2">Participates in the folding of proteins containing disulfide bonds, may be involved in glycosylation, prolyl hydroxylation and triglyceride transfer.</text>
</comment>
<protein>
    <recommendedName>
        <fullName evidence="5 13">Protein disulfide-isomerase</fullName>
        <ecNumber evidence="5 13">5.3.4.1</ecNumber>
    </recommendedName>
</protein>
<dbReference type="Pfam" id="PF00085">
    <property type="entry name" value="Thioredoxin"/>
    <property type="match status" value="3"/>
</dbReference>
<evidence type="ECO:0000313" key="15">
    <source>
        <dbReference type="EMBL" id="KAF9328184.1"/>
    </source>
</evidence>
<proteinExistence type="inferred from homology"/>
<dbReference type="GO" id="GO:0005788">
    <property type="term" value="C:endoplasmic reticulum lumen"/>
    <property type="evidence" value="ECO:0007669"/>
    <property type="project" value="UniProtKB-SubCell"/>
</dbReference>
<name>A0A9P5VJX6_9FUNG</name>
<dbReference type="NCBIfam" id="TIGR01130">
    <property type="entry name" value="ER_PDI_fam"/>
    <property type="match status" value="1"/>
</dbReference>
<keyword evidence="16" id="KW-1185">Reference proteome</keyword>
<evidence type="ECO:0000256" key="5">
    <source>
        <dbReference type="ARBA" id="ARBA00012723"/>
    </source>
</evidence>
<dbReference type="CDD" id="cd02995">
    <property type="entry name" value="PDI_a_PDI_a'_C"/>
    <property type="match status" value="2"/>
</dbReference>
<comment type="catalytic activity">
    <reaction evidence="1 13">
        <text>Catalyzes the rearrangement of -S-S- bonds in proteins.</text>
        <dbReference type="EC" id="5.3.4.1"/>
    </reaction>
</comment>
<feature type="domain" description="Thioredoxin" evidence="14">
    <location>
        <begin position="340"/>
        <end position="465"/>
    </location>
</feature>
<dbReference type="EMBL" id="JAAAUY010000589">
    <property type="protein sequence ID" value="KAF9328184.1"/>
    <property type="molecule type" value="Genomic_DNA"/>
</dbReference>
<keyword evidence="9 12" id="KW-1015">Disulfide bond</keyword>
<evidence type="ECO:0000256" key="2">
    <source>
        <dbReference type="ARBA" id="ARBA00002692"/>
    </source>
</evidence>
<feature type="signal peptide" evidence="13">
    <location>
        <begin position="1"/>
        <end position="23"/>
    </location>
</feature>
<keyword evidence="10 13" id="KW-0413">Isomerase</keyword>
<reference evidence="15" key="1">
    <citation type="journal article" date="2020" name="Fungal Divers.">
        <title>Resolving the Mortierellaceae phylogeny through synthesis of multi-gene phylogenetics and phylogenomics.</title>
        <authorList>
            <person name="Vandepol N."/>
            <person name="Liber J."/>
            <person name="Desiro A."/>
            <person name="Na H."/>
            <person name="Kennedy M."/>
            <person name="Barry K."/>
            <person name="Grigoriev I.V."/>
            <person name="Miller A.N."/>
            <person name="O'Donnell K."/>
            <person name="Stajich J.E."/>
            <person name="Bonito G."/>
        </authorList>
    </citation>
    <scope>NUCLEOTIDE SEQUENCE</scope>
    <source>
        <strain evidence="15">NVP1</strain>
    </source>
</reference>
<keyword evidence="11 12" id="KW-0676">Redox-active center</keyword>
<dbReference type="Gene3D" id="3.40.30.10">
    <property type="entry name" value="Glutaredoxin"/>
    <property type="match status" value="5"/>
</dbReference>
<evidence type="ECO:0000256" key="6">
    <source>
        <dbReference type="ARBA" id="ARBA00022729"/>
    </source>
</evidence>
<dbReference type="FunFam" id="3.40.30.10:FF:000107">
    <property type="entry name" value="Protein disulfide-isomerase 5-2"/>
    <property type="match status" value="1"/>
</dbReference>
<evidence type="ECO:0000256" key="4">
    <source>
        <dbReference type="ARBA" id="ARBA00006347"/>
    </source>
</evidence>
<dbReference type="InterPro" id="IPR005788">
    <property type="entry name" value="PDI_thioredoxin-like_dom"/>
</dbReference>
<evidence type="ECO:0000256" key="10">
    <source>
        <dbReference type="ARBA" id="ARBA00023235"/>
    </source>
</evidence>
<evidence type="ECO:0000256" key="7">
    <source>
        <dbReference type="ARBA" id="ARBA00022737"/>
    </source>
</evidence>
<keyword evidence="7" id="KW-0677">Repeat</keyword>
<dbReference type="NCBIfam" id="TIGR01126">
    <property type="entry name" value="pdi_dom"/>
    <property type="match status" value="1"/>
</dbReference>
<gene>
    <name evidence="15" type="primary">PDI1_2</name>
    <name evidence="15" type="ORF">BG006_008573</name>
</gene>
<dbReference type="CDD" id="cd02961">
    <property type="entry name" value="PDI_a_family"/>
    <property type="match status" value="1"/>
</dbReference>
<dbReference type="GO" id="GO:0006457">
    <property type="term" value="P:protein folding"/>
    <property type="evidence" value="ECO:0007669"/>
    <property type="project" value="TreeGrafter"/>
</dbReference>
<dbReference type="EC" id="5.3.4.1" evidence="5 13"/>
<dbReference type="PANTHER" id="PTHR18929:SF132">
    <property type="entry name" value="PROTEIN DISULFIDE-ISOMERASE A3"/>
    <property type="match status" value="1"/>
</dbReference>
<dbReference type="CDD" id="cd02982">
    <property type="entry name" value="PDI_b'_family"/>
    <property type="match status" value="1"/>
</dbReference>
<dbReference type="PRINTS" id="PR00421">
    <property type="entry name" value="THIOREDOXIN"/>
</dbReference>
<dbReference type="InterPro" id="IPR013766">
    <property type="entry name" value="Thioredoxin_domain"/>
</dbReference>
<dbReference type="Proteomes" id="UP000696485">
    <property type="component" value="Unassembled WGS sequence"/>
</dbReference>
<dbReference type="InterPro" id="IPR036249">
    <property type="entry name" value="Thioredoxin-like_sf"/>
</dbReference>
<feature type="chain" id="PRO_5040545542" description="Protein disulfide-isomerase" evidence="13">
    <location>
        <begin position="24"/>
        <end position="615"/>
    </location>
</feature>
<evidence type="ECO:0000256" key="13">
    <source>
        <dbReference type="RuleBase" id="RU361130"/>
    </source>
</evidence>
<evidence type="ECO:0000313" key="16">
    <source>
        <dbReference type="Proteomes" id="UP000696485"/>
    </source>
</evidence>
<sequence>MHISAAIALVAMAASLFLVSVRAESEAAVVELNEKNFLDHTANKDLVMINFHTSWCNHCQSLEPEFEMAAKEVAGENIIMAKMNCETHEEFCKDHAVRAYPTLKVYKQGKVTDYTGSRKSDDLVSYMRKHVGPAVKEIKPEDLAAFSESGRVVIVGVLPQGPEREALAATLEKAAERYREDFHFGSVESSPDVMDVGVVLYKKFDEGKNVLQGPFTDDTLISFIRENFTPIIDEMGPKNYKHYFEGTTPLSYLFFGSADDQKQYGPDLEALATDLKGQMNFVYVDGNKFGAHADNVGLEMKWPAFSIQDPATAAKYPLDQSEPLTFERIKAHVESVLKGPLVAQLKSEAVPKSQDGPVTIVVAHNYKDIVEDKSKDVLIEYYAPWCGFCKQLAPIYDELGALYKGSNVVIAKMDATANDLPASVPFHIDGYPTIKFRKAGTKEYIDYKGDRSKAGFIKFIDANAVNKVEIDPSHTTKSEPAPETQDGPVTVVVAKTYAQIVEDQSKDVLIEFNAPWCGFCKKLEPIYDELGELYKDADDIVIAKIDATANDLPASLPFKVDGYPTIKFRKAGSSKYIDYNGERTKEAFVEFLSKNAASNFDPNVADGEEVAHDEL</sequence>
<dbReference type="Pfam" id="PF13848">
    <property type="entry name" value="Thioredoxin_6"/>
    <property type="match status" value="1"/>
</dbReference>
<dbReference type="GO" id="GO:0003756">
    <property type="term" value="F:protein disulfide isomerase activity"/>
    <property type="evidence" value="ECO:0007669"/>
    <property type="project" value="UniProtKB-EC"/>
</dbReference>
<keyword evidence="8" id="KW-0256">Endoplasmic reticulum</keyword>
<dbReference type="FunFam" id="3.40.30.10:FF:000027">
    <property type="entry name" value="protein disulfide-isomerase A2"/>
    <property type="match status" value="1"/>
</dbReference>
<dbReference type="InterPro" id="IPR005792">
    <property type="entry name" value="Prot_disulphide_isomerase"/>
</dbReference>
<dbReference type="SUPFAM" id="SSF52833">
    <property type="entry name" value="Thioredoxin-like"/>
    <property type="match status" value="5"/>
</dbReference>
<evidence type="ECO:0000256" key="8">
    <source>
        <dbReference type="ARBA" id="ARBA00022824"/>
    </source>
</evidence>
<keyword evidence="6 13" id="KW-0732">Signal</keyword>
<evidence type="ECO:0000256" key="11">
    <source>
        <dbReference type="ARBA" id="ARBA00023284"/>
    </source>
</evidence>
<feature type="domain" description="Thioredoxin" evidence="14">
    <location>
        <begin position="5"/>
        <end position="132"/>
    </location>
</feature>
<evidence type="ECO:0000259" key="14">
    <source>
        <dbReference type="PROSITE" id="PS51352"/>
    </source>
</evidence>
<evidence type="ECO:0000256" key="12">
    <source>
        <dbReference type="PIRSR" id="PIRSR605792-51"/>
    </source>
</evidence>
<comment type="caution">
    <text evidence="15">The sequence shown here is derived from an EMBL/GenBank/DDBJ whole genome shotgun (WGS) entry which is preliminary data.</text>
</comment>
<dbReference type="GO" id="GO:0034976">
    <property type="term" value="P:response to endoplasmic reticulum stress"/>
    <property type="evidence" value="ECO:0007669"/>
    <property type="project" value="TreeGrafter"/>
</dbReference>
<accession>A0A9P5VJX6</accession>
<comment type="similarity">
    <text evidence="4 13">Belongs to the protein disulfide isomerase family.</text>
</comment>
<dbReference type="PROSITE" id="PS51352">
    <property type="entry name" value="THIOREDOXIN_2"/>
    <property type="match status" value="3"/>
</dbReference>
<organism evidence="15 16">
    <name type="scientific">Podila minutissima</name>
    <dbReference type="NCBI Taxonomy" id="64525"/>
    <lineage>
        <taxon>Eukaryota</taxon>
        <taxon>Fungi</taxon>
        <taxon>Fungi incertae sedis</taxon>
        <taxon>Mucoromycota</taxon>
        <taxon>Mortierellomycotina</taxon>
        <taxon>Mortierellomycetes</taxon>
        <taxon>Mortierellales</taxon>
        <taxon>Mortierellaceae</taxon>
        <taxon>Podila</taxon>
    </lineage>
</organism>
<evidence type="ECO:0000256" key="3">
    <source>
        <dbReference type="ARBA" id="ARBA00004319"/>
    </source>
</evidence>